<dbReference type="Proteomes" id="UP000580910">
    <property type="component" value="Unassembled WGS sequence"/>
</dbReference>
<proteinExistence type="predicted"/>
<dbReference type="RefSeq" id="WP_182537460.1">
    <property type="nucleotide sequence ID" value="NZ_JACGXA010000001.1"/>
</dbReference>
<evidence type="ECO:0008006" key="4">
    <source>
        <dbReference type="Google" id="ProtNLM"/>
    </source>
</evidence>
<dbReference type="AlphaFoldDB" id="A0A7W3IY73"/>
<keyword evidence="3" id="KW-1185">Reference proteome</keyword>
<gene>
    <name evidence="2" type="ORF">FB382_001099</name>
</gene>
<dbReference type="EMBL" id="JACGXA010000001">
    <property type="protein sequence ID" value="MBA8802808.1"/>
    <property type="molecule type" value="Genomic_DNA"/>
</dbReference>
<sequence>MVAVLAALLCAQPSLAPAAYAGPGSLSRGEDAHLTWVQRLPQPRGAALLHHARGDEARLGVPRNPAYRLTLVGATYLGWVVAQERQTGTRLYAVQGRRVQEVLRVAWHETPDQFLTGGNTRIVRWSADSSGVTLKLYDAYGTRLLTHTYPGETGQLLRYDGAGVRFALSDRTCLWRTAEDSVTCVDGAAATVRPKPDVAMMRTADGSYGPTSLDDPGTPAWTADVAPRAVSPAGTWVAVVAHTATTASEDLQVRRIADGEIVRTRALTHQTGDEVWWEDDSHLVYTTGVDGKGYVLVRCDVTSGHCERASGYVREYAFSVLGTVRHY</sequence>
<reference evidence="2 3" key="1">
    <citation type="submission" date="2020-07" db="EMBL/GenBank/DDBJ databases">
        <title>Sequencing the genomes of 1000 actinobacteria strains.</title>
        <authorList>
            <person name="Klenk H.-P."/>
        </authorList>
    </citation>
    <scope>NUCLEOTIDE SEQUENCE [LARGE SCALE GENOMIC DNA]</scope>
    <source>
        <strain evidence="2 3">DSM 21349</strain>
    </source>
</reference>
<comment type="caution">
    <text evidence="2">The sequence shown here is derived from an EMBL/GenBank/DDBJ whole genome shotgun (WGS) entry which is preliminary data.</text>
</comment>
<evidence type="ECO:0000256" key="1">
    <source>
        <dbReference type="SAM" id="SignalP"/>
    </source>
</evidence>
<organism evidence="2 3">
    <name type="scientific">Nocardioides ginsengisegetis</name>
    <dbReference type="NCBI Taxonomy" id="661491"/>
    <lineage>
        <taxon>Bacteria</taxon>
        <taxon>Bacillati</taxon>
        <taxon>Actinomycetota</taxon>
        <taxon>Actinomycetes</taxon>
        <taxon>Propionibacteriales</taxon>
        <taxon>Nocardioidaceae</taxon>
        <taxon>Nocardioides</taxon>
    </lineage>
</organism>
<dbReference type="InterPro" id="IPR011042">
    <property type="entry name" value="6-blade_b-propeller_TolB-like"/>
</dbReference>
<accession>A0A7W3IY73</accession>
<protein>
    <recommendedName>
        <fullName evidence="4">WD40-like Beta Propeller Repeat</fullName>
    </recommendedName>
</protein>
<feature type="chain" id="PRO_5039722767" description="WD40-like Beta Propeller Repeat" evidence="1">
    <location>
        <begin position="22"/>
        <end position="327"/>
    </location>
</feature>
<feature type="signal peptide" evidence="1">
    <location>
        <begin position="1"/>
        <end position="21"/>
    </location>
</feature>
<name>A0A7W3IY73_9ACTN</name>
<evidence type="ECO:0000313" key="3">
    <source>
        <dbReference type="Proteomes" id="UP000580910"/>
    </source>
</evidence>
<keyword evidence="1" id="KW-0732">Signal</keyword>
<evidence type="ECO:0000313" key="2">
    <source>
        <dbReference type="EMBL" id="MBA8802808.1"/>
    </source>
</evidence>
<dbReference type="Gene3D" id="2.120.10.30">
    <property type="entry name" value="TolB, C-terminal domain"/>
    <property type="match status" value="1"/>
</dbReference>
<dbReference type="SUPFAM" id="SSF82171">
    <property type="entry name" value="DPP6 N-terminal domain-like"/>
    <property type="match status" value="1"/>
</dbReference>